<proteinExistence type="predicted"/>
<dbReference type="Gene3D" id="3.40.50.12030">
    <property type="entry name" value="Uncharacterised protein family UPF0261, NC domain"/>
    <property type="match status" value="1"/>
</dbReference>
<dbReference type="Pfam" id="PF23189">
    <property type="entry name" value="UPF0261_C"/>
    <property type="match status" value="1"/>
</dbReference>
<dbReference type="PANTHER" id="PTHR31862">
    <property type="entry name" value="UPF0261 DOMAIN PROTEIN (AFU_ORTHOLOGUE AFUA_1G10120)"/>
    <property type="match status" value="1"/>
</dbReference>
<protein>
    <recommendedName>
        <fullName evidence="1">UPF0261 domain-containing protein</fullName>
    </recommendedName>
</protein>
<gene>
    <name evidence="2" type="ORF">SDC9_205339</name>
</gene>
<organism evidence="2">
    <name type="scientific">bioreactor metagenome</name>
    <dbReference type="NCBI Taxonomy" id="1076179"/>
    <lineage>
        <taxon>unclassified sequences</taxon>
        <taxon>metagenomes</taxon>
        <taxon>ecological metagenomes</taxon>
    </lineage>
</organism>
<comment type="caution">
    <text evidence="2">The sequence shown here is derived from an EMBL/GenBank/DDBJ whole genome shotgun (WGS) entry which is preliminary data.</text>
</comment>
<feature type="domain" description="UPF0261" evidence="1">
    <location>
        <begin position="1"/>
        <end position="129"/>
    </location>
</feature>
<dbReference type="InterPro" id="IPR056778">
    <property type="entry name" value="UPF0261_C"/>
</dbReference>
<evidence type="ECO:0000313" key="2">
    <source>
        <dbReference type="EMBL" id="MPN57645.1"/>
    </source>
</evidence>
<name>A0A645J1T8_9ZZZZ</name>
<dbReference type="PANTHER" id="PTHR31862:SF1">
    <property type="entry name" value="UPF0261 DOMAIN PROTEIN (AFU_ORTHOLOGUE AFUA_1G10120)"/>
    <property type="match status" value="1"/>
</dbReference>
<sequence>MGIPFVVSPGSLDMVNFNRPLPEEYKDRLAVRHALNTVLMRTNMEETLKIAGFMAEKLNRPGAKYRLILPRGGVSSYDAPGKAFYAPDITNAFINAMRDRTDKSKIIELDNHLNDAAFAAQAVQALLKLIRGEIG</sequence>
<evidence type="ECO:0000259" key="1">
    <source>
        <dbReference type="Pfam" id="PF23189"/>
    </source>
</evidence>
<accession>A0A645J1T8</accession>
<dbReference type="EMBL" id="VSSQ01129433">
    <property type="protein sequence ID" value="MPN57645.1"/>
    <property type="molecule type" value="Genomic_DNA"/>
</dbReference>
<dbReference type="InterPro" id="IPR051353">
    <property type="entry name" value="Tobamovirus_resist_UPF0261"/>
</dbReference>
<reference evidence="2" key="1">
    <citation type="submission" date="2019-08" db="EMBL/GenBank/DDBJ databases">
        <authorList>
            <person name="Kucharzyk K."/>
            <person name="Murdoch R.W."/>
            <person name="Higgins S."/>
            <person name="Loffler F."/>
        </authorList>
    </citation>
    <scope>NUCLEOTIDE SEQUENCE</scope>
</reference>
<dbReference type="AlphaFoldDB" id="A0A645J1T8"/>